<evidence type="ECO:0000313" key="1">
    <source>
        <dbReference type="EMBL" id="GME81422.1"/>
    </source>
</evidence>
<accession>A0ACB5T4X7</accession>
<sequence length="227" mass="24696">MMQQVPQQQQQMQNAPDIHVIDNDGQEIATSPQSGGSQIHSQAHHHTQSTPGEALEVDLDAELSDGDAFGMDYDFLDDEVSEDNTGNFDPDAGIVGEVLPRSDRERGVDDGFMASEEYQEDHTIDRTSSAPKSFAWRGSILHDVDFDDEFNSDDDDEAVVRGIDTGTGTTSNLSLNSFGTNTGETSPNTGGDRVSTIDELLNPCRPNNGSAVNPDDTDIDHYDMTIE</sequence>
<name>A0ACB5T4X7_AMBMO</name>
<reference evidence="1" key="1">
    <citation type="submission" date="2023-04" db="EMBL/GenBank/DDBJ databases">
        <title>Ambrosiozyma monospora NBRC 10751.</title>
        <authorList>
            <person name="Ichikawa N."/>
            <person name="Sato H."/>
            <person name="Tonouchi N."/>
        </authorList>
    </citation>
    <scope>NUCLEOTIDE SEQUENCE</scope>
    <source>
        <strain evidence="1">NBRC 10751</strain>
    </source>
</reference>
<keyword evidence="2" id="KW-1185">Reference proteome</keyword>
<proteinExistence type="predicted"/>
<gene>
    <name evidence="1" type="ORF">Amon02_000492300</name>
</gene>
<protein>
    <submittedName>
        <fullName evidence="1">Unnamed protein product</fullName>
    </submittedName>
</protein>
<organism evidence="1 2">
    <name type="scientific">Ambrosiozyma monospora</name>
    <name type="common">Yeast</name>
    <name type="synonym">Endomycopsis monosporus</name>
    <dbReference type="NCBI Taxonomy" id="43982"/>
    <lineage>
        <taxon>Eukaryota</taxon>
        <taxon>Fungi</taxon>
        <taxon>Dikarya</taxon>
        <taxon>Ascomycota</taxon>
        <taxon>Saccharomycotina</taxon>
        <taxon>Pichiomycetes</taxon>
        <taxon>Pichiales</taxon>
        <taxon>Pichiaceae</taxon>
        <taxon>Ambrosiozyma</taxon>
    </lineage>
</organism>
<comment type="caution">
    <text evidence="1">The sequence shown here is derived from an EMBL/GenBank/DDBJ whole genome shotgun (WGS) entry which is preliminary data.</text>
</comment>
<dbReference type="EMBL" id="BSXS01003499">
    <property type="protein sequence ID" value="GME81422.1"/>
    <property type="molecule type" value="Genomic_DNA"/>
</dbReference>
<evidence type="ECO:0000313" key="2">
    <source>
        <dbReference type="Proteomes" id="UP001165064"/>
    </source>
</evidence>
<dbReference type="Proteomes" id="UP001165064">
    <property type="component" value="Unassembled WGS sequence"/>
</dbReference>